<dbReference type="AlphaFoldDB" id="A0A1H9MM12"/>
<keyword evidence="2" id="KW-0732">Signal</keyword>
<dbReference type="RefSeq" id="WP_074754376.1">
    <property type="nucleotide sequence ID" value="NZ_FOGJ01000003.1"/>
</dbReference>
<protein>
    <submittedName>
        <fullName evidence="4">Transglutaminase-like superfamily protein</fullName>
    </submittedName>
</protein>
<reference evidence="4 5" key="1">
    <citation type="submission" date="2016-10" db="EMBL/GenBank/DDBJ databases">
        <authorList>
            <person name="de Groot N.N."/>
        </authorList>
    </citation>
    <scope>NUCLEOTIDE SEQUENCE [LARGE SCALE GENOMIC DNA]</scope>
    <source>
        <strain evidence="4 5">AR40</strain>
    </source>
</reference>
<dbReference type="Proteomes" id="UP000182584">
    <property type="component" value="Unassembled WGS sequence"/>
</dbReference>
<dbReference type="eggNOG" id="COG1305">
    <property type="taxonomic scope" value="Bacteria"/>
</dbReference>
<sequence>MIFLYRKKILYTPAILILSLLIISACSNTASTPADTTRSQSSANTGTPSDKAQVSSTSYEISTVKGSRDNTPHVLVPEKPGTTVYENDIAIIDASNSDQGYIFAKYTGSNEKVKLQITGPDQVTYTYDMTTGGGLDEVFPLSAGAGSYLVNIYENISGNQYSLGLTATIESALEDEFLPYLYPNQYVWFTSDMKAIDMGSQLALSANSDLDVISNVYNFMISNISYDYDEAETVQSGYLPDIDEVLETKKGICIDYACLMSAMLRSQNIPTHMEVGYAGMEYHAWISCYIDEKGWVNGIVQFDGTSWQLMDPTFGSTTAEDVLRNYITDDDSYIAKYIY</sequence>
<dbReference type="PROSITE" id="PS51257">
    <property type="entry name" value="PROKAR_LIPOPROTEIN"/>
    <property type="match status" value="1"/>
</dbReference>
<dbReference type="OrthoDB" id="1817605at2"/>
<gene>
    <name evidence="4" type="ORF">SAMN04487884_103159</name>
</gene>
<dbReference type="PANTHER" id="PTHR33490">
    <property type="entry name" value="BLR5614 PROTEIN-RELATED"/>
    <property type="match status" value="1"/>
</dbReference>
<evidence type="ECO:0000256" key="1">
    <source>
        <dbReference type="SAM" id="MobiDB-lite"/>
    </source>
</evidence>
<dbReference type="Pfam" id="PF01841">
    <property type="entry name" value="Transglut_core"/>
    <property type="match status" value="1"/>
</dbReference>
<evidence type="ECO:0000259" key="3">
    <source>
        <dbReference type="SMART" id="SM00460"/>
    </source>
</evidence>
<dbReference type="InterPro" id="IPR038765">
    <property type="entry name" value="Papain-like_cys_pep_sf"/>
</dbReference>
<dbReference type="EMBL" id="FOGJ01000003">
    <property type="protein sequence ID" value="SER24722.1"/>
    <property type="molecule type" value="Genomic_DNA"/>
</dbReference>
<accession>A0A1H9MM12</accession>
<proteinExistence type="predicted"/>
<feature type="compositionally biased region" description="Polar residues" evidence="1">
    <location>
        <begin position="31"/>
        <end position="65"/>
    </location>
</feature>
<organism evidence="4 5">
    <name type="scientific">Butyrivibrio fibrisolvens</name>
    <dbReference type="NCBI Taxonomy" id="831"/>
    <lineage>
        <taxon>Bacteria</taxon>
        <taxon>Bacillati</taxon>
        <taxon>Bacillota</taxon>
        <taxon>Clostridia</taxon>
        <taxon>Lachnospirales</taxon>
        <taxon>Lachnospiraceae</taxon>
        <taxon>Butyrivibrio</taxon>
    </lineage>
</organism>
<name>A0A1H9MM12_BUTFI</name>
<dbReference type="InterPro" id="IPR002931">
    <property type="entry name" value="Transglutaminase-like"/>
</dbReference>
<feature type="signal peptide" evidence="2">
    <location>
        <begin position="1"/>
        <end position="30"/>
    </location>
</feature>
<dbReference type="SUPFAM" id="SSF54001">
    <property type="entry name" value="Cysteine proteinases"/>
    <property type="match status" value="1"/>
</dbReference>
<evidence type="ECO:0000256" key="2">
    <source>
        <dbReference type="SAM" id="SignalP"/>
    </source>
</evidence>
<feature type="domain" description="Transglutaminase-like" evidence="3">
    <location>
        <begin position="245"/>
        <end position="314"/>
    </location>
</feature>
<feature type="chain" id="PRO_5010194662" evidence="2">
    <location>
        <begin position="31"/>
        <end position="339"/>
    </location>
</feature>
<evidence type="ECO:0000313" key="5">
    <source>
        <dbReference type="Proteomes" id="UP000182584"/>
    </source>
</evidence>
<feature type="region of interest" description="Disordered" evidence="1">
    <location>
        <begin position="31"/>
        <end position="72"/>
    </location>
</feature>
<dbReference type="SMART" id="SM00460">
    <property type="entry name" value="TGc"/>
    <property type="match status" value="1"/>
</dbReference>
<dbReference type="PANTHER" id="PTHR33490:SF6">
    <property type="entry name" value="SLL1049 PROTEIN"/>
    <property type="match status" value="1"/>
</dbReference>
<evidence type="ECO:0000313" key="4">
    <source>
        <dbReference type="EMBL" id="SER24722.1"/>
    </source>
</evidence>
<dbReference type="Gene3D" id="3.10.620.30">
    <property type="match status" value="1"/>
</dbReference>